<name>A0A6M0RB06_9CLOT</name>
<dbReference type="GO" id="GO:0000166">
    <property type="term" value="F:nucleotide binding"/>
    <property type="evidence" value="ECO:0007669"/>
    <property type="project" value="UniProtKB-KW"/>
</dbReference>
<dbReference type="InterPro" id="IPR050124">
    <property type="entry name" value="tRNA_CCA-adding_enzyme"/>
</dbReference>
<dbReference type="PANTHER" id="PTHR47545">
    <property type="entry name" value="MULTIFUNCTIONAL CCA PROTEIN"/>
    <property type="match status" value="1"/>
</dbReference>
<organism evidence="3 4">
    <name type="scientific">Clostridium niameyense</name>
    <dbReference type="NCBI Taxonomy" id="1622073"/>
    <lineage>
        <taxon>Bacteria</taxon>
        <taxon>Bacillati</taxon>
        <taxon>Bacillota</taxon>
        <taxon>Clostridia</taxon>
        <taxon>Eubacteriales</taxon>
        <taxon>Clostridiaceae</taxon>
        <taxon>Clostridium</taxon>
    </lineage>
</organism>
<proteinExistence type="predicted"/>
<dbReference type="SUPFAM" id="SSF109604">
    <property type="entry name" value="HD-domain/PDEase-like"/>
    <property type="match status" value="1"/>
</dbReference>
<reference evidence="3 4" key="1">
    <citation type="submission" date="2019-04" db="EMBL/GenBank/DDBJ databases">
        <title>Genome sequencing of Clostridium botulinum Groups I-IV and Clostridium butyricum.</title>
        <authorList>
            <person name="Brunt J."/>
            <person name="Van Vliet A.H.M."/>
            <person name="Stringer S.C."/>
            <person name="Carter A.T."/>
            <person name="Peck M.W."/>
        </authorList>
    </citation>
    <scope>NUCLEOTIDE SEQUENCE [LARGE SCALE GENOMIC DNA]</scope>
    <source>
        <strain evidence="3 4">IFR 18/094</strain>
    </source>
</reference>
<evidence type="ECO:0000259" key="2">
    <source>
        <dbReference type="Pfam" id="PF01966"/>
    </source>
</evidence>
<sequence length="209" mass="24583">MDNNIKELFNNISKHIMEDEKPSNYLNYLYEKGELERYPFNMISSLKSIEQSPKYHPEGSVWNHIMLVLDNAALKKNRSCDIKVFMWAVLLHDIGKSTTTKIRKGRITSYNHDIEGEKLAKEFLSNFTQDEELIKKVSMLVRWHMQPLYVNKNLSFKNIESMKKEVPIKEVALISLCDRLGRGGMTEEKIKEEKENIRNFLYKCKSCNK</sequence>
<protein>
    <submittedName>
        <fullName evidence="3">HD domain-containing protein</fullName>
    </submittedName>
</protein>
<keyword evidence="1" id="KW-0547">Nucleotide-binding</keyword>
<dbReference type="Pfam" id="PF01966">
    <property type="entry name" value="HD"/>
    <property type="match status" value="1"/>
</dbReference>
<evidence type="ECO:0000313" key="4">
    <source>
        <dbReference type="Proteomes" id="UP000473885"/>
    </source>
</evidence>
<dbReference type="Gene3D" id="1.10.3090.10">
    <property type="entry name" value="cca-adding enzyme, domain 2"/>
    <property type="match status" value="1"/>
</dbReference>
<dbReference type="EMBL" id="SXDP01000004">
    <property type="protein sequence ID" value="NEZ46937.1"/>
    <property type="molecule type" value="Genomic_DNA"/>
</dbReference>
<gene>
    <name evidence="3" type="ORF">FDF74_06890</name>
</gene>
<dbReference type="InterPro" id="IPR006675">
    <property type="entry name" value="HDIG_dom"/>
</dbReference>
<dbReference type="InterPro" id="IPR006674">
    <property type="entry name" value="HD_domain"/>
</dbReference>
<evidence type="ECO:0000256" key="1">
    <source>
        <dbReference type="ARBA" id="ARBA00022741"/>
    </source>
</evidence>
<dbReference type="PANTHER" id="PTHR47545:SF2">
    <property type="entry name" value="CC-ADDING TRNA NUCLEOTIDYLTRANSFERASE"/>
    <property type="match status" value="1"/>
</dbReference>
<dbReference type="AlphaFoldDB" id="A0A6M0RB06"/>
<keyword evidence="4" id="KW-1185">Reference proteome</keyword>
<comment type="caution">
    <text evidence="3">The sequence shown here is derived from an EMBL/GenBank/DDBJ whole genome shotgun (WGS) entry which is preliminary data.</text>
</comment>
<dbReference type="NCBIfam" id="TIGR00277">
    <property type="entry name" value="HDIG"/>
    <property type="match status" value="1"/>
</dbReference>
<dbReference type="Proteomes" id="UP000473885">
    <property type="component" value="Unassembled WGS sequence"/>
</dbReference>
<accession>A0A6M0RB06</accession>
<dbReference type="RefSeq" id="WP_163249101.1">
    <property type="nucleotide sequence ID" value="NZ_SXDP01000004.1"/>
</dbReference>
<dbReference type="CDD" id="cd00077">
    <property type="entry name" value="HDc"/>
    <property type="match status" value="1"/>
</dbReference>
<dbReference type="InterPro" id="IPR003607">
    <property type="entry name" value="HD/PDEase_dom"/>
</dbReference>
<evidence type="ECO:0000313" key="3">
    <source>
        <dbReference type="EMBL" id="NEZ46937.1"/>
    </source>
</evidence>
<feature type="domain" description="HD" evidence="2">
    <location>
        <begin position="62"/>
        <end position="180"/>
    </location>
</feature>